<keyword evidence="3" id="KW-1185">Reference proteome</keyword>
<dbReference type="RefSeq" id="WP_324277865.1">
    <property type="nucleotide sequence ID" value="NZ_CP141261.1"/>
</dbReference>
<dbReference type="InterPro" id="IPR032710">
    <property type="entry name" value="NTF2-like_dom_sf"/>
</dbReference>
<proteinExistence type="predicted"/>
<protein>
    <submittedName>
        <fullName evidence="2">Ester cyclase</fullName>
    </submittedName>
</protein>
<dbReference type="Gene3D" id="3.10.450.50">
    <property type="match status" value="1"/>
</dbReference>
<evidence type="ECO:0000313" key="3">
    <source>
        <dbReference type="Proteomes" id="UP001324287"/>
    </source>
</evidence>
<organism evidence="2 3">
    <name type="scientific">Blastococcus brunescens</name>
    <dbReference type="NCBI Taxonomy" id="1564165"/>
    <lineage>
        <taxon>Bacteria</taxon>
        <taxon>Bacillati</taxon>
        <taxon>Actinomycetota</taxon>
        <taxon>Actinomycetes</taxon>
        <taxon>Geodermatophilales</taxon>
        <taxon>Geodermatophilaceae</taxon>
        <taxon>Blastococcus</taxon>
    </lineage>
</organism>
<feature type="region of interest" description="Disordered" evidence="1">
    <location>
        <begin position="88"/>
        <end position="146"/>
    </location>
</feature>
<accession>A0ABZ1B6W5</accession>
<name>A0ABZ1B6W5_9ACTN</name>
<evidence type="ECO:0000313" key="2">
    <source>
        <dbReference type="EMBL" id="WRL66553.1"/>
    </source>
</evidence>
<dbReference type="Proteomes" id="UP001324287">
    <property type="component" value="Chromosome"/>
</dbReference>
<dbReference type="Pfam" id="PF07366">
    <property type="entry name" value="SnoaL"/>
    <property type="match status" value="1"/>
</dbReference>
<reference evidence="2 3" key="1">
    <citation type="submission" date="2023-12" db="EMBL/GenBank/DDBJ databases">
        <title>Blastococcus brunescens sp. nov., an actonobacterium isolated from sandstone collected in sahara desert.</title>
        <authorList>
            <person name="Gtari M."/>
            <person name="Ghodhbane F."/>
        </authorList>
    </citation>
    <scope>NUCLEOTIDE SEQUENCE [LARGE SCALE GENOMIC DNA]</scope>
    <source>
        <strain evidence="2 3">BMG 8361</strain>
    </source>
</reference>
<evidence type="ECO:0000256" key="1">
    <source>
        <dbReference type="SAM" id="MobiDB-lite"/>
    </source>
</evidence>
<dbReference type="InterPro" id="IPR009959">
    <property type="entry name" value="Cyclase_SnoaL-like"/>
</dbReference>
<dbReference type="EMBL" id="CP141261">
    <property type="protein sequence ID" value="WRL66553.1"/>
    <property type="molecule type" value="Genomic_DNA"/>
</dbReference>
<gene>
    <name evidence="2" type="ORF">U6N30_14820</name>
</gene>
<feature type="compositionally biased region" description="Low complexity" evidence="1">
    <location>
        <begin position="127"/>
        <end position="146"/>
    </location>
</feature>
<sequence>MNPQQNVSTQEKAAALLNSGDVDAFVDTLFAVDAVDHDPAPGQGPGREGYRTFFHTLSTAFPDAHLEPLVNVVDEDKIAFAYTLTGTHQGSSTALQRPVGGSRYEECRSVGSRTARSSSGGGAPTNSASCSRSARLQAARRAWSTR</sequence>
<feature type="compositionally biased region" description="Low complexity" evidence="1">
    <location>
        <begin position="109"/>
        <end position="118"/>
    </location>
</feature>
<dbReference type="SUPFAM" id="SSF54427">
    <property type="entry name" value="NTF2-like"/>
    <property type="match status" value="1"/>
</dbReference>